<comment type="cofactor">
    <cofactor evidence="1">
        <name>[4Fe-4S] cluster</name>
        <dbReference type="ChEBI" id="CHEBI:49883"/>
    </cofactor>
</comment>
<dbReference type="InterPro" id="IPR013785">
    <property type="entry name" value="Aldolase_TIM"/>
</dbReference>
<dbReference type="Gene3D" id="3.30.70.20">
    <property type="match status" value="1"/>
</dbReference>
<feature type="domain" description="4Fe-4S ferredoxin-type" evidence="10">
    <location>
        <begin position="47"/>
        <end position="76"/>
    </location>
</feature>
<keyword evidence="5" id="KW-0479">Metal-binding</keyword>
<evidence type="ECO:0000256" key="1">
    <source>
        <dbReference type="ARBA" id="ARBA00001966"/>
    </source>
</evidence>
<dbReference type="GO" id="GO:0046872">
    <property type="term" value="F:metal ion binding"/>
    <property type="evidence" value="ECO:0007669"/>
    <property type="project" value="UniProtKB-KW"/>
</dbReference>
<dbReference type="InterPro" id="IPR040074">
    <property type="entry name" value="BssD/PflA/YjjW"/>
</dbReference>
<dbReference type="NCBIfam" id="TIGR02494">
    <property type="entry name" value="PFLE_PFLC"/>
    <property type="match status" value="1"/>
</dbReference>
<evidence type="ECO:0000313" key="12">
    <source>
        <dbReference type="EMBL" id="CUM80576.1"/>
    </source>
</evidence>
<dbReference type="Pfam" id="PF04055">
    <property type="entry name" value="Radical_SAM"/>
    <property type="match status" value="1"/>
</dbReference>
<dbReference type="PROSITE" id="PS51379">
    <property type="entry name" value="4FE4S_FER_2"/>
    <property type="match status" value="2"/>
</dbReference>
<dbReference type="InterPro" id="IPR034457">
    <property type="entry name" value="Organic_radical-activating"/>
</dbReference>
<comment type="catalytic activity">
    <reaction evidence="9">
        <text>glycyl-[protein] + reduced [flavodoxin] + S-adenosyl-L-methionine = glycin-2-yl radical-[protein] + semiquinone [flavodoxin] + 5'-deoxyadenosine + L-methionine + H(+)</text>
        <dbReference type="Rhea" id="RHEA:61976"/>
        <dbReference type="Rhea" id="RHEA-COMP:10622"/>
        <dbReference type="Rhea" id="RHEA-COMP:14480"/>
        <dbReference type="Rhea" id="RHEA-COMP:15993"/>
        <dbReference type="Rhea" id="RHEA-COMP:15994"/>
        <dbReference type="ChEBI" id="CHEBI:15378"/>
        <dbReference type="ChEBI" id="CHEBI:17319"/>
        <dbReference type="ChEBI" id="CHEBI:29947"/>
        <dbReference type="ChEBI" id="CHEBI:32722"/>
        <dbReference type="ChEBI" id="CHEBI:57618"/>
        <dbReference type="ChEBI" id="CHEBI:57844"/>
        <dbReference type="ChEBI" id="CHEBI:59789"/>
        <dbReference type="ChEBI" id="CHEBI:140311"/>
    </reaction>
</comment>
<dbReference type="EMBL" id="CYXT01000003">
    <property type="protein sequence ID" value="CUM80576.1"/>
    <property type="molecule type" value="Genomic_DNA"/>
</dbReference>
<evidence type="ECO:0000256" key="5">
    <source>
        <dbReference type="ARBA" id="ARBA00022723"/>
    </source>
</evidence>
<dbReference type="GO" id="GO:0016491">
    <property type="term" value="F:oxidoreductase activity"/>
    <property type="evidence" value="ECO:0007669"/>
    <property type="project" value="UniProtKB-KW"/>
</dbReference>
<evidence type="ECO:0000256" key="2">
    <source>
        <dbReference type="ARBA" id="ARBA00009777"/>
    </source>
</evidence>
<comment type="similarity">
    <text evidence="2">Belongs to the organic radical-activating enzymes family.</text>
</comment>
<dbReference type="AlphaFoldDB" id="A0A173RS64"/>
<feature type="domain" description="4Fe-4S ferredoxin-type" evidence="10">
    <location>
        <begin position="77"/>
        <end position="106"/>
    </location>
</feature>
<evidence type="ECO:0000256" key="4">
    <source>
        <dbReference type="ARBA" id="ARBA00022691"/>
    </source>
</evidence>
<dbReference type="PANTHER" id="PTHR30352">
    <property type="entry name" value="PYRUVATE FORMATE-LYASE-ACTIVATING ENZYME"/>
    <property type="match status" value="1"/>
</dbReference>
<evidence type="ECO:0000313" key="13">
    <source>
        <dbReference type="Proteomes" id="UP000095598"/>
    </source>
</evidence>
<dbReference type="SFLD" id="SFLDS00029">
    <property type="entry name" value="Radical_SAM"/>
    <property type="match status" value="1"/>
</dbReference>
<dbReference type="SUPFAM" id="SSF102114">
    <property type="entry name" value="Radical SAM enzymes"/>
    <property type="match status" value="1"/>
</dbReference>
<name>A0A173RS64_ANAHA</name>
<dbReference type="EC" id="1.97.1.-" evidence="12"/>
<dbReference type="SFLD" id="SFLDG01118">
    <property type="entry name" value="activating_enzymes__group_2"/>
    <property type="match status" value="1"/>
</dbReference>
<reference evidence="12 13" key="1">
    <citation type="submission" date="2015-09" db="EMBL/GenBank/DDBJ databases">
        <authorList>
            <consortium name="Pathogen Informatics"/>
        </authorList>
    </citation>
    <scope>NUCLEOTIDE SEQUENCE [LARGE SCALE GENOMIC DNA]</scope>
    <source>
        <strain evidence="12 13">2789STDY5608868</strain>
    </source>
</reference>
<dbReference type="RefSeq" id="WP_009204565.1">
    <property type="nucleotide sequence ID" value="NZ_BAABYN010000001.1"/>
</dbReference>
<dbReference type="PROSITE" id="PS01087">
    <property type="entry name" value="RADICAL_ACTIVATING"/>
    <property type="match status" value="1"/>
</dbReference>
<evidence type="ECO:0000259" key="11">
    <source>
        <dbReference type="PROSITE" id="PS51918"/>
    </source>
</evidence>
<sequence length="300" mass="33473">MQTNGIVFNIQKFSIHDGPGIRTTVFLKGCPLRCKWCANPESQLSQVQILYDKEKCAHCGTCTHVCPNQAISMGDDSYVGIDPSKCAGCLQCVKNCPAKALSYEGEAKDVDEVVKVCLQDIDFYEESGGGVTISGGEGMVQPDFVKALLAKLKEHKIHTAIETTGYIKKEIFRELAPMFDLLLFDVKHYDSDKHYEGTHVHNELIIENLAWAISQGIEVLPRIPVIPDFNDSLDDAKGIAALLNQVGAKKVQLLPFHQFGENKYHLLGKTYSYENVKALHPEDLTDYQRIFLDVGINCFF</sequence>
<feature type="domain" description="Radical SAM core" evidence="11">
    <location>
        <begin position="16"/>
        <end position="297"/>
    </location>
</feature>
<evidence type="ECO:0000256" key="8">
    <source>
        <dbReference type="ARBA" id="ARBA00023014"/>
    </source>
</evidence>
<evidence type="ECO:0000256" key="6">
    <source>
        <dbReference type="ARBA" id="ARBA00023002"/>
    </source>
</evidence>
<dbReference type="InterPro" id="IPR058240">
    <property type="entry name" value="rSAM_sf"/>
</dbReference>
<keyword evidence="6 12" id="KW-0560">Oxidoreductase</keyword>
<dbReference type="InterPro" id="IPR001989">
    <property type="entry name" value="Radical_activat_CS"/>
</dbReference>
<dbReference type="CDD" id="cd01335">
    <property type="entry name" value="Radical_SAM"/>
    <property type="match status" value="1"/>
</dbReference>
<gene>
    <name evidence="12" type="primary">hpdA_1</name>
    <name evidence="12" type="ORF">ERS852425_00737</name>
</gene>
<keyword evidence="8" id="KW-0411">Iron-sulfur</keyword>
<keyword evidence="7" id="KW-0408">Iron</keyword>
<dbReference type="PROSITE" id="PS51918">
    <property type="entry name" value="RADICAL_SAM"/>
    <property type="match status" value="1"/>
</dbReference>
<evidence type="ECO:0000259" key="10">
    <source>
        <dbReference type="PROSITE" id="PS51379"/>
    </source>
</evidence>
<dbReference type="InterPro" id="IPR007197">
    <property type="entry name" value="rSAM"/>
</dbReference>
<keyword evidence="3" id="KW-0004">4Fe-4S</keyword>
<dbReference type="PROSITE" id="PS00198">
    <property type="entry name" value="4FE4S_FER_1"/>
    <property type="match status" value="1"/>
</dbReference>
<proteinExistence type="inferred from homology"/>
<evidence type="ECO:0000256" key="9">
    <source>
        <dbReference type="ARBA" id="ARBA00047365"/>
    </source>
</evidence>
<dbReference type="InterPro" id="IPR017900">
    <property type="entry name" value="4Fe4S_Fe_S_CS"/>
</dbReference>
<dbReference type="Gene3D" id="3.20.20.70">
    <property type="entry name" value="Aldolase class I"/>
    <property type="match status" value="1"/>
</dbReference>
<dbReference type="SFLD" id="SFLDG01066">
    <property type="entry name" value="organic_radical-activating_enz"/>
    <property type="match status" value="1"/>
</dbReference>
<evidence type="ECO:0000256" key="3">
    <source>
        <dbReference type="ARBA" id="ARBA00022485"/>
    </source>
</evidence>
<dbReference type="SUPFAM" id="SSF54862">
    <property type="entry name" value="4Fe-4S ferredoxins"/>
    <property type="match status" value="1"/>
</dbReference>
<dbReference type="Pfam" id="PF00037">
    <property type="entry name" value="Fer4"/>
    <property type="match status" value="2"/>
</dbReference>
<dbReference type="Proteomes" id="UP000095598">
    <property type="component" value="Unassembled WGS sequence"/>
</dbReference>
<evidence type="ECO:0000256" key="7">
    <source>
        <dbReference type="ARBA" id="ARBA00023004"/>
    </source>
</evidence>
<dbReference type="GO" id="GO:0051539">
    <property type="term" value="F:4 iron, 4 sulfur cluster binding"/>
    <property type="evidence" value="ECO:0007669"/>
    <property type="project" value="UniProtKB-KW"/>
</dbReference>
<dbReference type="PANTHER" id="PTHR30352:SF4">
    <property type="entry name" value="PYRUVATE FORMATE-LYASE 2-ACTIVATING ENZYME"/>
    <property type="match status" value="1"/>
</dbReference>
<protein>
    <submittedName>
        <fullName evidence="12">4-hydroxyphenylacetate decarboxylase activating enzyme</fullName>
        <ecNumber evidence="12">1.97.1.-</ecNumber>
    </submittedName>
</protein>
<keyword evidence="4" id="KW-0949">S-adenosyl-L-methionine</keyword>
<dbReference type="PIRSF" id="PIRSF000371">
    <property type="entry name" value="PFL_act_enz"/>
    <property type="match status" value="1"/>
</dbReference>
<organism evidence="12 13">
    <name type="scientific">Anaerostipes hadrus</name>
    <dbReference type="NCBI Taxonomy" id="649756"/>
    <lineage>
        <taxon>Bacteria</taxon>
        <taxon>Bacillati</taxon>
        <taxon>Bacillota</taxon>
        <taxon>Clostridia</taxon>
        <taxon>Lachnospirales</taxon>
        <taxon>Lachnospiraceae</taxon>
        <taxon>Anaerostipes</taxon>
    </lineage>
</organism>
<dbReference type="InterPro" id="IPR012839">
    <property type="entry name" value="Organic_radical_activase"/>
</dbReference>
<accession>A0A173RS64</accession>
<dbReference type="InterPro" id="IPR017896">
    <property type="entry name" value="4Fe4S_Fe-S-bd"/>
</dbReference>